<dbReference type="GO" id="GO:0003855">
    <property type="term" value="F:3-dehydroquinate dehydratase activity"/>
    <property type="evidence" value="ECO:0007669"/>
    <property type="project" value="UniProtKB-UniRule"/>
</dbReference>
<feature type="binding site" evidence="7 9">
    <location>
        <position position="68"/>
    </location>
    <ligand>
        <name>substrate</name>
    </ligand>
</feature>
<dbReference type="EMBL" id="CP035758">
    <property type="protein sequence ID" value="QBD83539.1"/>
    <property type="molecule type" value="Genomic_DNA"/>
</dbReference>
<feature type="binding site" evidence="7 9">
    <location>
        <position position="105"/>
    </location>
    <ligand>
        <name>substrate</name>
    </ligand>
</feature>
<keyword evidence="12" id="KW-1185">Reference proteome</keyword>
<dbReference type="PROSITE" id="PS01029">
    <property type="entry name" value="DEHYDROQUINASE_II"/>
    <property type="match status" value="1"/>
</dbReference>
<reference evidence="11 12" key="1">
    <citation type="submission" date="2019-01" db="EMBL/GenBank/DDBJ databases">
        <title>Ktedonosporobacter rubrisoli SCAWS-G2.</title>
        <authorList>
            <person name="Huang Y."/>
            <person name="Yan B."/>
        </authorList>
    </citation>
    <scope>NUCLEOTIDE SEQUENCE [LARGE SCALE GENOMIC DNA]</scope>
    <source>
        <strain evidence="11 12">SCAWS-G2</strain>
    </source>
</reference>
<comment type="catalytic activity">
    <reaction evidence="1 7">
        <text>3-dehydroquinate = 3-dehydroshikimate + H2O</text>
        <dbReference type="Rhea" id="RHEA:21096"/>
        <dbReference type="ChEBI" id="CHEBI:15377"/>
        <dbReference type="ChEBI" id="CHEBI:16630"/>
        <dbReference type="ChEBI" id="CHEBI:32364"/>
        <dbReference type="EC" id="4.2.1.10"/>
    </reaction>
</comment>
<keyword evidence="7" id="KW-0057">Aromatic amino acid biosynthesis</keyword>
<dbReference type="GO" id="GO:0008652">
    <property type="term" value="P:amino acid biosynthetic process"/>
    <property type="evidence" value="ECO:0007669"/>
    <property type="project" value="UniProtKB-KW"/>
</dbReference>
<evidence type="ECO:0000256" key="5">
    <source>
        <dbReference type="ARBA" id="ARBA00012060"/>
    </source>
</evidence>
<dbReference type="InterPro" id="IPR018509">
    <property type="entry name" value="DHquinase_II_CS"/>
</dbReference>
<dbReference type="PANTHER" id="PTHR21272:SF3">
    <property type="entry name" value="CATABOLIC 3-DEHYDROQUINASE"/>
    <property type="match status" value="1"/>
</dbReference>
<comment type="similarity">
    <text evidence="3 7">Belongs to the type-II 3-dehydroquinase family.</text>
</comment>
<dbReference type="NCBIfam" id="TIGR01088">
    <property type="entry name" value="aroQ"/>
    <property type="match status" value="1"/>
</dbReference>
<evidence type="ECO:0000313" key="11">
    <source>
        <dbReference type="EMBL" id="QBD83539.1"/>
    </source>
</evidence>
<dbReference type="GO" id="GO:0009423">
    <property type="term" value="P:chorismate biosynthetic process"/>
    <property type="evidence" value="ECO:0007669"/>
    <property type="project" value="UniProtKB-UniRule"/>
</dbReference>
<name>A0A4P6K5H7_KTERU</name>
<dbReference type="NCBIfam" id="NF003807">
    <property type="entry name" value="PRK05395.1-4"/>
    <property type="match status" value="1"/>
</dbReference>
<proteinExistence type="inferred from homology"/>
<dbReference type="PIRSF" id="PIRSF001399">
    <property type="entry name" value="DHquinase_II"/>
    <property type="match status" value="1"/>
</dbReference>
<dbReference type="EC" id="4.2.1.10" evidence="5 7"/>
<dbReference type="Pfam" id="PF01220">
    <property type="entry name" value="DHquinase_II"/>
    <property type="match status" value="1"/>
</dbReference>
<dbReference type="UniPathway" id="UPA00053">
    <property type="reaction ID" value="UER00086"/>
</dbReference>
<comment type="subunit">
    <text evidence="4 7">Homododecamer.</text>
</comment>
<evidence type="ECO:0000256" key="1">
    <source>
        <dbReference type="ARBA" id="ARBA00001864"/>
    </source>
</evidence>
<comment type="function">
    <text evidence="7">Catalyzes a trans-dehydration via an enolate intermediate.</text>
</comment>
<protein>
    <recommendedName>
        <fullName evidence="5 7">3-dehydroquinate dehydratase</fullName>
        <shortName evidence="7">3-dehydroquinase</shortName>
        <ecNumber evidence="5 7">4.2.1.10</ecNumber>
    </recommendedName>
    <alternativeName>
        <fullName evidence="7">Type II DHQase</fullName>
    </alternativeName>
</protein>
<evidence type="ECO:0000256" key="2">
    <source>
        <dbReference type="ARBA" id="ARBA00004902"/>
    </source>
</evidence>
<feature type="site" description="Transition state stabilizer" evidence="7 10">
    <location>
        <position position="12"/>
    </location>
</feature>
<feature type="binding site" evidence="7 9">
    <location>
        <position position="74"/>
    </location>
    <ligand>
        <name>substrate</name>
    </ligand>
</feature>
<feature type="active site" description="Proton acceptor" evidence="7 8">
    <location>
        <position position="17"/>
    </location>
</feature>
<dbReference type="SUPFAM" id="SSF52304">
    <property type="entry name" value="Type II 3-dehydroquinate dehydratase"/>
    <property type="match status" value="1"/>
</dbReference>
<dbReference type="NCBIfam" id="NF003806">
    <property type="entry name" value="PRK05395.1-3"/>
    <property type="match status" value="1"/>
</dbReference>
<dbReference type="KEGG" id="kbs:EPA93_21355"/>
<dbReference type="InterPro" id="IPR036441">
    <property type="entry name" value="DHquinase_II_sf"/>
</dbReference>
<feature type="active site" description="Proton donor" evidence="7 8">
    <location>
        <position position="94"/>
    </location>
</feature>
<dbReference type="OrthoDB" id="9790793at2"/>
<keyword evidence="6 7" id="KW-0456">Lyase</keyword>
<evidence type="ECO:0000256" key="6">
    <source>
        <dbReference type="ARBA" id="ARBA00023239"/>
    </source>
</evidence>
<dbReference type="AlphaFoldDB" id="A0A4P6K5H7"/>
<evidence type="ECO:0000256" key="4">
    <source>
        <dbReference type="ARBA" id="ARBA00011193"/>
    </source>
</evidence>
<dbReference type="GO" id="GO:0009073">
    <property type="term" value="P:aromatic amino acid family biosynthetic process"/>
    <property type="evidence" value="ECO:0007669"/>
    <property type="project" value="UniProtKB-KW"/>
</dbReference>
<evidence type="ECO:0000256" key="10">
    <source>
        <dbReference type="PIRSR" id="PIRSR001399-3"/>
    </source>
</evidence>
<dbReference type="Proteomes" id="UP000290365">
    <property type="component" value="Chromosome"/>
</dbReference>
<dbReference type="NCBIfam" id="NF003805">
    <property type="entry name" value="PRK05395.1-2"/>
    <property type="match status" value="1"/>
</dbReference>
<evidence type="ECO:0000256" key="8">
    <source>
        <dbReference type="PIRSR" id="PIRSR001399-1"/>
    </source>
</evidence>
<gene>
    <name evidence="7 11" type="primary">aroQ</name>
    <name evidence="11" type="ORF">EPA93_21355</name>
</gene>
<evidence type="ECO:0000256" key="3">
    <source>
        <dbReference type="ARBA" id="ARBA00011037"/>
    </source>
</evidence>
<feature type="binding site" evidence="7 9">
    <location>
        <position position="81"/>
    </location>
    <ligand>
        <name>substrate</name>
    </ligand>
</feature>
<comment type="pathway">
    <text evidence="2 7">Metabolic intermediate biosynthesis; chorismate biosynthesis; chorismate from D-erythrose 4-phosphate and phosphoenolpyruvate: step 3/7.</text>
</comment>
<evidence type="ECO:0000256" key="7">
    <source>
        <dbReference type="HAMAP-Rule" id="MF_00169"/>
    </source>
</evidence>
<dbReference type="HAMAP" id="MF_00169">
    <property type="entry name" value="AroQ"/>
    <property type="match status" value="1"/>
</dbReference>
<dbReference type="Gene3D" id="3.40.50.9100">
    <property type="entry name" value="Dehydroquinase, class II"/>
    <property type="match status" value="1"/>
</dbReference>
<accession>A0A4P6K5H7</accession>
<dbReference type="CDD" id="cd00466">
    <property type="entry name" value="DHQase_II"/>
    <property type="match status" value="1"/>
</dbReference>
<dbReference type="InterPro" id="IPR001874">
    <property type="entry name" value="DHquinase_II"/>
</dbReference>
<feature type="binding site" evidence="7 9">
    <location>
        <begin position="95"/>
        <end position="96"/>
    </location>
    <ligand>
        <name>substrate</name>
    </ligand>
</feature>
<keyword evidence="7" id="KW-0028">Amino-acid biosynthesis</keyword>
<dbReference type="PANTHER" id="PTHR21272">
    <property type="entry name" value="CATABOLIC 3-DEHYDROQUINASE"/>
    <property type="match status" value="1"/>
</dbReference>
<evidence type="ECO:0000313" key="12">
    <source>
        <dbReference type="Proteomes" id="UP000290365"/>
    </source>
</evidence>
<sequence>MHGPNLNTLGTREPAIYGSMTLEQIHAQLQTRAQAAGASLSFFQSNYEGALIDYIQQHASQAQGIIINPGALTHYSIALRDALAAAKLPTIEVHLSNIYAREEFRHHSVIAAICRGQLAGFGWRGYLLALDGLLELLREGNT</sequence>
<organism evidence="11 12">
    <name type="scientific">Ktedonosporobacter rubrisoli</name>
    <dbReference type="NCBI Taxonomy" id="2509675"/>
    <lineage>
        <taxon>Bacteria</taxon>
        <taxon>Bacillati</taxon>
        <taxon>Chloroflexota</taxon>
        <taxon>Ktedonobacteria</taxon>
        <taxon>Ktedonobacterales</taxon>
        <taxon>Ktedonosporobacteraceae</taxon>
        <taxon>Ktedonosporobacter</taxon>
    </lineage>
</organism>
<dbReference type="GO" id="GO:0019631">
    <property type="term" value="P:quinate catabolic process"/>
    <property type="evidence" value="ECO:0007669"/>
    <property type="project" value="TreeGrafter"/>
</dbReference>
<evidence type="ECO:0000256" key="9">
    <source>
        <dbReference type="PIRSR" id="PIRSR001399-2"/>
    </source>
</evidence>